<dbReference type="RefSeq" id="WP_311771203.1">
    <property type="nucleotide sequence ID" value="NZ_JACHJQ010000004.1"/>
</dbReference>
<dbReference type="EMBL" id="JACHJQ010000004">
    <property type="protein sequence ID" value="MBB4908174.1"/>
    <property type="molecule type" value="Genomic_DNA"/>
</dbReference>
<name>A0A7W7VFI2_9PSEU</name>
<dbReference type="InterPro" id="IPR011008">
    <property type="entry name" value="Dimeric_a/b-barrel"/>
</dbReference>
<organism evidence="4 5">
    <name type="scientific">Actinophytocola algeriensis</name>
    <dbReference type="NCBI Taxonomy" id="1768010"/>
    <lineage>
        <taxon>Bacteria</taxon>
        <taxon>Bacillati</taxon>
        <taxon>Actinomycetota</taxon>
        <taxon>Actinomycetes</taxon>
        <taxon>Pseudonocardiales</taxon>
        <taxon>Pseudonocardiaceae</taxon>
    </lineage>
</organism>
<evidence type="ECO:0000259" key="3">
    <source>
        <dbReference type="Pfam" id="PF03795"/>
    </source>
</evidence>
<comment type="caution">
    <text evidence="4">The sequence shown here is derived from an EMBL/GenBank/DDBJ whole genome shotgun (WGS) entry which is preliminary data.</text>
</comment>
<proteinExistence type="inferred from homology"/>
<accession>A0A7W7VFI2</accession>
<evidence type="ECO:0000313" key="4">
    <source>
        <dbReference type="EMBL" id="MBB4908174.1"/>
    </source>
</evidence>
<protein>
    <recommendedName>
        <fullName evidence="3">YCII-related domain-containing protein</fullName>
    </recommendedName>
</protein>
<comment type="similarity">
    <text evidence="1">Belongs to the YciI family.</text>
</comment>
<sequence>MALPDPGLTRNLRGVNGKPVATDGPYLEAKEQLAGYFVLDCESRERAAEIAARIPDARFAGVEVRPVMEFSGEEM</sequence>
<dbReference type="Gene3D" id="3.30.70.1060">
    <property type="entry name" value="Dimeric alpha+beta barrel"/>
    <property type="match status" value="1"/>
</dbReference>
<dbReference type="PANTHER" id="PTHR35174:SF3">
    <property type="entry name" value="BLL7171 PROTEIN"/>
    <property type="match status" value="1"/>
</dbReference>
<dbReference type="PANTHER" id="PTHR35174">
    <property type="entry name" value="BLL7171 PROTEIN-RELATED"/>
    <property type="match status" value="1"/>
</dbReference>
<keyword evidence="5" id="KW-1185">Reference proteome</keyword>
<dbReference type="Proteomes" id="UP000520767">
    <property type="component" value="Unassembled WGS sequence"/>
</dbReference>
<feature type="domain" description="YCII-related" evidence="3">
    <location>
        <begin position="16"/>
        <end position="71"/>
    </location>
</feature>
<evidence type="ECO:0000313" key="5">
    <source>
        <dbReference type="Proteomes" id="UP000520767"/>
    </source>
</evidence>
<evidence type="ECO:0000256" key="2">
    <source>
        <dbReference type="SAM" id="MobiDB-lite"/>
    </source>
</evidence>
<feature type="region of interest" description="Disordered" evidence="2">
    <location>
        <begin position="1"/>
        <end position="21"/>
    </location>
</feature>
<dbReference type="AlphaFoldDB" id="A0A7W7VFI2"/>
<dbReference type="InterPro" id="IPR005545">
    <property type="entry name" value="YCII"/>
</dbReference>
<gene>
    <name evidence="4" type="ORF">FHR82_004416</name>
</gene>
<reference evidence="4 5" key="1">
    <citation type="submission" date="2020-08" db="EMBL/GenBank/DDBJ databases">
        <title>Genomic Encyclopedia of Type Strains, Phase III (KMG-III): the genomes of soil and plant-associated and newly described type strains.</title>
        <authorList>
            <person name="Whitman W."/>
        </authorList>
    </citation>
    <scope>NUCLEOTIDE SEQUENCE [LARGE SCALE GENOMIC DNA]</scope>
    <source>
        <strain evidence="4 5">CECT 8960</strain>
    </source>
</reference>
<evidence type="ECO:0000256" key="1">
    <source>
        <dbReference type="ARBA" id="ARBA00007689"/>
    </source>
</evidence>
<dbReference type="SUPFAM" id="SSF54909">
    <property type="entry name" value="Dimeric alpha+beta barrel"/>
    <property type="match status" value="1"/>
</dbReference>
<dbReference type="Pfam" id="PF03795">
    <property type="entry name" value="YCII"/>
    <property type="match status" value="1"/>
</dbReference>